<protein>
    <submittedName>
        <fullName evidence="1">Uncharacterized protein</fullName>
    </submittedName>
</protein>
<proteinExistence type="predicted"/>
<organism evidence="1 2">
    <name type="scientific">Dillenia turbinata</name>
    <dbReference type="NCBI Taxonomy" id="194707"/>
    <lineage>
        <taxon>Eukaryota</taxon>
        <taxon>Viridiplantae</taxon>
        <taxon>Streptophyta</taxon>
        <taxon>Embryophyta</taxon>
        <taxon>Tracheophyta</taxon>
        <taxon>Spermatophyta</taxon>
        <taxon>Magnoliopsida</taxon>
        <taxon>eudicotyledons</taxon>
        <taxon>Gunneridae</taxon>
        <taxon>Pentapetalae</taxon>
        <taxon>Dilleniales</taxon>
        <taxon>Dilleniaceae</taxon>
        <taxon>Dillenia</taxon>
    </lineage>
</organism>
<sequence length="92" mass="10646">MKEKEQKRSDSEALETQKAEREEFGFDGVDCLSSKCKCNPFIVKETADALKNNPVAVKNISMEILDFYDNYRSITEERVNSALNNRHQHQMC</sequence>
<reference evidence="1 2" key="1">
    <citation type="submission" date="2023-12" db="EMBL/GenBank/DDBJ databases">
        <title>A high-quality genome assembly for Dillenia turbinata (Dilleniales).</title>
        <authorList>
            <person name="Chanderbali A."/>
        </authorList>
    </citation>
    <scope>NUCLEOTIDE SEQUENCE [LARGE SCALE GENOMIC DNA]</scope>
    <source>
        <strain evidence="1">LSX21</strain>
        <tissue evidence="1">Leaf</tissue>
    </source>
</reference>
<comment type="caution">
    <text evidence="1">The sequence shown here is derived from an EMBL/GenBank/DDBJ whole genome shotgun (WGS) entry which is preliminary data.</text>
</comment>
<evidence type="ECO:0000313" key="1">
    <source>
        <dbReference type="EMBL" id="KAK6940489.1"/>
    </source>
</evidence>
<name>A0AAN8VZB9_9MAGN</name>
<dbReference type="EMBL" id="JBAMMX010000005">
    <property type="protein sequence ID" value="KAK6940489.1"/>
    <property type="molecule type" value="Genomic_DNA"/>
</dbReference>
<dbReference type="AlphaFoldDB" id="A0AAN8VZB9"/>
<accession>A0AAN8VZB9</accession>
<dbReference type="Proteomes" id="UP001370490">
    <property type="component" value="Unassembled WGS sequence"/>
</dbReference>
<keyword evidence="2" id="KW-1185">Reference proteome</keyword>
<evidence type="ECO:0000313" key="2">
    <source>
        <dbReference type="Proteomes" id="UP001370490"/>
    </source>
</evidence>
<gene>
    <name evidence="1" type="ORF">RJ641_030020</name>
</gene>